<organism evidence="1 2">
    <name type="scientific">Dyella ginsengisoli</name>
    <dbReference type="NCBI Taxonomy" id="363848"/>
    <lineage>
        <taxon>Bacteria</taxon>
        <taxon>Pseudomonadati</taxon>
        <taxon>Pseudomonadota</taxon>
        <taxon>Gammaproteobacteria</taxon>
        <taxon>Lysobacterales</taxon>
        <taxon>Rhodanobacteraceae</taxon>
        <taxon>Dyella</taxon>
    </lineage>
</organism>
<proteinExistence type="predicted"/>
<dbReference type="Proteomes" id="UP001620460">
    <property type="component" value="Unassembled WGS sequence"/>
</dbReference>
<evidence type="ECO:0000313" key="1">
    <source>
        <dbReference type="EMBL" id="MFK2904555.1"/>
    </source>
</evidence>
<dbReference type="EMBL" id="JADIKM010000003">
    <property type="protein sequence ID" value="MFK2904555.1"/>
    <property type="molecule type" value="Genomic_DNA"/>
</dbReference>
<gene>
    <name evidence="1" type="ORF">ISP17_11315</name>
</gene>
<comment type="caution">
    <text evidence="1">The sequence shown here is derived from an EMBL/GenBank/DDBJ whole genome shotgun (WGS) entry which is preliminary data.</text>
</comment>
<name>A0ABW8JWC0_9GAMM</name>
<dbReference type="RefSeq" id="WP_404633183.1">
    <property type="nucleotide sequence ID" value="NZ_JADIKM010000003.1"/>
</dbReference>
<accession>A0ABW8JWC0</accession>
<evidence type="ECO:0000313" key="2">
    <source>
        <dbReference type="Proteomes" id="UP001620460"/>
    </source>
</evidence>
<keyword evidence="2" id="KW-1185">Reference proteome</keyword>
<protein>
    <submittedName>
        <fullName evidence="1">Uncharacterized protein</fullName>
    </submittedName>
</protein>
<sequence>MNPAIWTSPAFQLNDDTCVDVKADEHGVVLGQLGESWLHNLHLTPTHSSAIGHALIEGSAKAIEAGATP</sequence>
<reference evidence="1 2" key="1">
    <citation type="submission" date="2020-10" db="EMBL/GenBank/DDBJ databases">
        <title>Phylogeny of dyella-like bacteria.</title>
        <authorList>
            <person name="Fu J."/>
        </authorList>
    </citation>
    <scope>NUCLEOTIDE SEQUENCE [LARGE SCALE GENOMIC DNA]</scope>
    <source>
        <strain evidence="1 2">Gsoil3046</strain>
    </source>
</reference>